<dbReference type="RefSeq" id="WP_069128352.1">
    <property type="nucleotide sequence ID" value="NZ_MARB01000037.1"/>
</dbReference>
<name>A0A7Z1ADE8_9GAMM</name>
<organism evidence="1 2">
    <name type="scientific">Candidatus Thiodiazotropha endolucinida</name>
    <dbReference type="NCBI Taxonomy" id="1655433"/>
    <lineage>
        <taxon>Bacteria</taxon>
        <taxon>Pseudomonadati</taxon>
        <taxon>Pseudomonadota</taxon>
        <taxon>Gammaproteobacteria</taxon>
        <taxon>Chromatiales</taxon>
        <taxon>Sedimenticolaceae</taxon>
        <taxon>Candidatus Thiodiazotropha</taxon>
    </lineage>
</organism>
<comment type="caution">
    <text evidence="1">The sequence shown here is derived from an EMBL/GenBank/DDBJ whole genome shotgun (WGS) entry which is preliminary data.</text>
</comment>
<sequence length="98" mass="10989">MNKAWYSFSGTIILYGTSTLHLDALEVACHIHAPDDYAQFSSQPLVMPAVGNRMACEKVNLLRFSSRGRCHCTQDPMDMEKTLPLDYSPQSEPEGRLP</sequence>
<dbReference type="EMBL" id="MARB01000037">
    <property type="protein sequence ID" value="ODJ85752.1"/>
    <property type="molecule type" value="Genomic_DNA"/>
</dbReference>
<dbReference type="Proteomes" id="UP000094769">
    <property type="component" value="Unassembled WGS sequence"/>
</dbReference>
<gene>
    <name evidence="1" type="ORF">CODIS_40440</name>
</gene>
<dbReference type="AlphaFoldDB" id="A0A7Z1ADE8"/>
<dbReference type="OrthoDB" id="9937199at2"/>
<evidence type="ECO:0000313" key="1">
    <source>
        <dbReference type="EMBL" id="ODJ85752.1"/>
    </source>
</evidence>
<proteinExistence type="predicted"/>
<evidence type="ECO:0000313" key="2">
    <source>
        <dbReference type="Proteomes" id="UP000094769"/>
    </source>
</evidence>
<reference evidence="1 2" key="1">
    <citation type="submission" date="2016-06" db="EMBL/GenBank/DDBJ databases">
        <title>Genome sequence of endosymbiont of Candidatus Endolucinida thiodiazotropha.</title>
        <authorList>
            <person name="Poehlein A."/>
            <person name="Koenig S."/>
            <person name="Heiden S.E."/>
            <person name="Thuermer A."/>
            <person name="Voget S."/>
            <person name="Daniel R."/>
            <person name="Markert S."/>
            <person name="Gros O."/>
            <person name="Schweder T."/>
        </authorList>
    </citation>
    <scope>NUCLEOTIDE SEQUENCE [LARGE SCALE GENOMIC DNA]</scope>
    <source>
        <strain evidence="1 2">COS</strain>
    </source>
</reference>
<protein>
    <submittedName>
        <fullName evidence="1">Uncharacterized protein</fullName>
    </submittedName>
</protein>
<keyword evidence="2" id="KW-1185">Reference proteome</keyword>
<accession>A0A7Z1ADE8</accession>